<protein>
    <recommendedName>
        <fullName evidence="1">DUF7919 domain-containing protein</fullName>
    </recommendedName>
</protein>
<gene>
    <name evidence="2" type="ORF">ELB75_10460</name>
</gene>
<dbReference type="InterPro" id="IPR057679">
    <property type="entry name" value="DUF7919"/>
</dbReference>
<feature type="domain" description="DUF7919" evidence="1">
    <location>
        <begin position="1"/>
        <end position="144"/>
    </location>
</feature>
<name>A0A3S9SLL8_EIKCO</name>
<accession>A0A3S9SLL8</accession>
<dbReference type="EMBL" id="CP034670">
    <property type="protein sequence ID" value="AZR60392.1"/>
    <property type="molecule type" value="Genomic_DNA"/>
</dbReference>
<reference evidence="2 3" key="1">
    <citation type="submission" date="2018-12" db="EMBL/GenBank/DDBJ databases">
        <title>Genome sequencing of Eikenella corrodens KCOM 3110 (= JS217).</title>
        <authorList>
            <person name="Koo J.-K."/>
            <person name="Park S.-N."/>
            <person name="Lim Y.K."/>
        </authorList>
    </citation>
    <scope>NUCLEOTIDE SEQUENCE [LARGE SCALE GENOMIC DNA]</scope>
    <source>
        <strain evidence="2 3">KCOM 3110</strain>
    </source>
</reference>
<dbReference type="OrthoDB" id="5523878at2"/>
<dbReference type="Pfam" id="PF25535">
    <property type="entry name" value="DUF7919"/>
    <property type="match status" value="1"/>
</dbReference>
<evidence type="ECO:0000313" key="2">
    <source>
        <dbReference type="EMBL" id="AZR60392.1"/>
    </source>
</evidence>
<evidence type="ECO:0000259" key="1">
    <source>
        <dbReference type="Pfam" id="PF25535"/>
    </source>
</evidence>
<evidence type="ECO:0000313" key="3">
    <source>
        <dbReference type="Proteomes" id="UP000282435"/>
    </source>
</evidence>
<organism evidence="2 3">
    <name type="scientific">Eikenella corrodens</name>
    <dbReference type="NCBI Taxonomy" id="539"/>
    <lineage>
        <taxon>Bacteria</taxon>
        <taxon>Pseudomonadati</taxon>
        <taxon>Pseudomonadota</taxon>
        <taxon>Betaproteobacteria</taxon>
        <taxon>Neisseriales</taxon>
        <taxon>Neisseriaceae</taxon>
        <taxon>Eikenella</taxon>
    </lineage>
</organism>
<sequence length="170" mass="19980">MFYPDLEPVRSEFSIYPKVLNIGWLDNGYTYYKGLMNTSLVTKLKEIILLDLDQMPDDEFCGIQHHPKNIIVHRMHMMGEPFRCPFCKSKVSLHDDSGREMILGKNEVIIPSVNRDYVFCFPTLVYHYVTKHNYLPPEVFLKALAYFSLDKPYNYLEDPSIFDVKKLISM</sequence>
<proteinExistence type="predicted"/>
<dbReference type="Proteomes" id="UP000282435">
    <property type="component" value="Chromosome"/>
</dbReference>
<dbReference type="AlphaFoldDB" id="A0A3S9SLL8"/>
<dbReference type="RefSeq" id="WP_126983854.1">
    <property type="nucleotide sequence ID" value="NZ_CP034670.1"/>
</dbReference>